<dbReference type="EMBL" id="CACVBM020001274">
    <property type="protein sequence ID" value="CAA7043063.1"/>
    <property type="molecule type" value="Genomic_DNA"/>
</dbReference>
<reference evidence="5" key="1">
    <citation type="submission" date="2020-01" db="EMBL/GenBank/DDBJ databases">
        <authorList>
            <person name="Mishra B."/>
        </authorList>
    </citation>
    <scope>NUCLEOTIDE SEQUENCE [LARGE SCALE GENOMIC DNA]</scope>
</reference>
<keyword evidence="2" id="KW-0677">Repeat</keyword>
<dbReference type="Gene3D" id="3.40.50.10140">
    <property type="entry name" value="Toll/interleukin-1 receptor homology (TIR) domain"/>
    <property type="match status" value="1"/>
</dbReference>
<dbReference type="InterPro" id="IPR002182">
    <property type="entry name" value="NB-ARC"/>
</dbReference>
<sequence length="982" mass="111590">MASSSSSTRHWMYDVFLSFRGLDTRRNIVSHLYSALCNNGIRTFKDDQTMEKGDPIPDKLLKAIKTSQFAIIVISENYATSTWCLEELKTIMELRKAKGGIIVIPIFYGVDPSDVRRQGGSFETAFASMGQRPETADKVLKWREALTGVAVLQGFDSRKCMDEATMVEDAVRRISNQLLTEHTTDHDEDIVGMSSHMESLGSLLEMESDEEVRFVGILGMGGVGKTTIAKYLYGRFARHFSADCRCFVENVGNDYREKGLLYLEENFLSKFFGVEQTRRCNVGSIKAKLRHRKVFVVLDDVDKVEQLHGLAKDPSCFGPGSRIIITTRDKGILDTYRVKTHVYPVKCLDQDDALHMFKHIVSKGEPSPDGVEQLLIRASRLAHGLPYALKFYSSELRWKKTKEEWEKAVLEWEEAPHKNIMGTLRSIYDRLGTRDKIAFLHVACLFNGDSLLRASSLLDCGESRIRDLVEQSLVDISAQGCIHMNVLVEQIGREIVLEESGGIPQRQRILWDPEHVYDVLHGNTGTESIEGLALHMCDMRDVLTFQGSGFQRMHNVKFLKFYTHLDNIRSNLQLLPHTASLPRTLRLLHWDSYPLTTLPSDFSPRSLIDLSLRYSNLHIVSNRNLDLRNLKRLDVSGSKELRELPDLSRAIQLKELVAEGCRRLERILMPIKRQYALTKLDLSNCVSLQTLPAFIPEWISLAQQPIYFRCHGTGLTFEINSLNPFASLSIEGDIRVRLQQLVGDAEHLSYVSDIFGKSLKIKRSSYMEDYAPFSCVSLSDFSHLAELKLINLNIREVPDDIDQLHLLEKLDLSGNDFKCLPTTLDHLDKLHHVLLCNYTIYVSSIWNHYHIGWASLRFAGIPGNVMSSYLDNQAPRLSPNLLGFTACIKVSCDGSFHLQFPVSSYSWKWEAGGVFQINLRPDIYRSTELESQESLTSHHLIIIQVLTSEKIGEASRFEFKSNLQFSQDFTSPPVGIKVLEHN</sequence>
<dbReference type="PANTHER" id="PTHR11017">
    <property type="entry name" value="LEUCINE-RICH REPEAT-CONTAINING PROTEIN"/>
    <property type="match status" value="1"/>
</dbReference>
<dbReference type="SMART" id="SM00255">
    <property type="entry name" value="TIR"/>
    <property type="match status" value="1"/>
</dbReference>
<evidence type="ECO:0000313" key="6">
    <source>
        <dbReference type="Proteomes" id="UP000467841"/>
    </source>
</evidence>
<keyword evidence="3" id="KW-0520">NAD</keyword>
<dbReference type="PROSITE" id="PS50104">
    <property type="entry name" value="TIR"/>
    <property type="match status" value="1"/>
</dbReference>
<feature type="domain" description="TIR" evidence="4">
    <location>
        <begin position="11"/>
        <end position="178"/>
    </location>
</feature>
<dbReference type="InterPro" id="IPR000157">
    <property type="entry name" value="TIR_dom"/>
</dbReference>
<evidence type="ECO:0000256" key="1">
    <source>
        <dbReference type="ARBA" id="ARBA00022614"/>
    </source>
</evidence>
<dbReference type="SUPFAM" id="SSF52200">
    <property type="entry name" value="Toll/Interleukin receptor TIR domain"/>
    <property type="match status" value="1"/>
</dbReference>
<keyword evidence="1" id="KW-0433">Leucine-rich repeat</keyword>
<dbReference type="Proteomes" id="UP000467841">
    <property type="component" value="Unassembled WGS sequence"/>
</dbReference>
<keyword evidence="6" id="KW-1185">Reference proteome</keyword>
<dbReference type="InterPro" id="IPR058192">
    <property type="entry name" value="WHD_ROQ1-like"/>
</dbReference>
<gene>
    <name evidence="5" type="ORF">MERR_LOCUS30298</name>
</gene>
<name>A0A6D2JTA8_9BRAS</name>
<evidence type="ECO:0000313" key="5">
    <source>
        <dbReference type="EMBL" id="CAA7043063.1"/>
    </source>
</evidence>
<dbReference type="InterPro" id="IPR035897">
    <property type="entry name" value="Toll_tir_struct_dom_sf"/>
</dbReference>
<dbReference type="GO" id="GO:0043531">
    <property type="term" value="F:ADP binding"/>
    <property type="evidence" value="ECO:0007669"/>
    <property type="project" value="InterPro"/>
</dbReference>
<proteinExistence type="predicted"/>
<dbReference type="PANTHER" id="PTHR11017:SF573">
    <property type="entry name" value="ADP-RIBOSYL CYCLASE_CYCLIC ADP-RIBOSE HYDROLASE"/>
    <property type="match status" value="1"/>
</dbReference>
<protein>
    <recommendedName>
        <fullName evidence="4">TIR domain-containing protein</fullName>
    </recommendedName>
</protein>
<dbReference type="PRINTS" id="PR00364">
    <property type="entry name" value="DISEASERSIST"/>
</dbReference>
<dbReference type="InterPro" id="IPR042197">
    <property type="entry name" value="Apaf_helical"/>
</dbReference>
<dbReference type="GO" id="GO:0006952">
    <property type="term" value="P:defense response"/>
    <property type="evidence" value="ECO:0007669"/>
    <property type="project" value="InterPro"/>
</dbReference>
<comment type="caution">
    <text evidence="5">The sequence shown here is derived from an EMBL/GenBank/DDBJ whole genome shotgun (WGS) entry which is preliminary data.</text>
</comment>
<dbReference type="SUPFAM" id="SSF52540">
    <property type="entry name" value="P-loop containing nucleoside triphosphate hydrolases"/>
    <property type="match status" value="1"/>
</dbReference>
<dbReference type="Pfam" id="PF01582">
    <property type="entry name" value="TIR"/>
    <property type="match status" value="1"/>
</dbReference>
<dbReference type="InterPro" id="IPR044974">
    <property type="entry name" value="Disease_R_plants"/>
</dbReference>
<dbReference type="Gene3D" id="3.80.10.10">
    <property type="entry name" value="Ribonuclease Inhibitor"/>
    <property type="match status" value="2"/>
</dbReference>
<evidence type="ECO:0000256" key="3">
    <source>
        <dbReference type="ARBA" id="ARBA00023027"/>
    </source>
</evidence>
<dbReference type="AlphaFoldDB" id="A0A6D2JTA8"/>
<accession>A0A6D2JTA8</accession>
<dbReference type="FunFam" id="3.40.50.10140:FF:000007">
    <property type="entry name" value="Disease resistance protein (TIR-NBS-LRR class)"/>
    <property type="match status" value="1"/>
</dbReference>
<evidence type="ECO:0000259" key="4">
    <source>
        <dbReference type="PROSITE" id="PS50104"/>
    </source>
</evidence>
<dbReference type="GO" id="GO:0007165">
    <property type="term" value="P:signal transduction"/>
    <property type="evidence" value="ECO:0007669"/>
    <property type="project" value="InterPro"/>
</dbReference>
<dbReference type="InterPro" id="IPR027417">
    <property type="entry name" value="P-loop_NTPase"/>
</dbReference>
<dbReference type="Pfam" id="PF23282">
    <property type="entry name" value="WHD_ROQ1"/>
    <property type="match status" value="1"/>
</dbReference>
<dbReference type="Gene3D" id="3.40.50.300">
    <property type="entry name" value="P-loop containing nucleotide triphosphate hydrolases"/>
    <property type="match status" value="1"/>
</dbReference>
<dbReference type="Gene3D" id="1.10.8.430">
    <property type="entry name" value="Helical domain of apoptotic protease-activating factors"/>
    <property type="match status" value="1"/>
</dbReference>
<organism evidence="5 6">
    <name type="scientific">Microthlaspi erraticum</name>
    <dbReference type="NCBI Taxonomy" id="1685480"/>
    <lineage>
        <taxon>Eukaryota</taxon>
        <taxon>Viridiplantae</taxon>
        <taxon>Streptophyta</taxon>
        <taxon>Embryophyta</taxon>
        <taxon>Tracheophyta</taxon>
        <taxon>Spermatophyta</taxon>
        <taxon>Magnoliopsida</taxon>
        <taxon>eudicotyledons</taxon>
        <taxon>Gunneridae</taxon>
        <taxon>Pentapetalae</taxon>
        <taxon>rosids</taxon>
        <taxon>malvids</taxon>
        <taxon>Brassicales</taxon>
        <taxon>Brassicaceae</taxon>
        <taxon>Coluteocarpeae</taxon>
        <taxon>Microthlaspi</taxon>
    </lineage>
</organism>
<dbReference type="SUPFAM" id="SSF52058">
    <property type="entry name" value="L domain-like"/>
    <property type="match status" value="1"/>
</dbReference>
<dbReference type="OrthoDB" id="1357022at2759"/>
<evidence type="ECO:0000256" key="2">
    <source>
        <dbReference type="ARBA" id="ARBA00022737"/>
    </source>
</evidence>
<dbReference type="InterPro" id="IPR032675">
    <property type="entry name" value="LRR_dom_sf"/>
</dbReference>
<dbReference type="Pfam" id="PF00931">
    <property type="entry name" value="NB-ARC"/>
    <property type="match status" value="1"/>
</dbReference>